<sequence length="69" mass="7245">MDEPRVADWRAVPIGDFADLVRRHVGTPAGRPPVLAVDGRSSGGKTTLADRLAAVTPGTAVVHTDDVAW</sequence>
<dbReference type="Gene3D" id="3.40.50.300">
    <property type="entry name" value="P-loop containing nucleotide triphosphate hydrolases"/>
    <property type="match status" value="1"/>
</dbReference>
<dbReference type="AlphaFoldDB" id="A0A8J3BWV1"/>
<evidence type="ECO:0008006" key="3">
    <source>
        <dbReference type="Google" id="ProtNLM"/>
    </source>
</evidence>
<dbReference type="Proteomes" id="UP000656042">
    <property type="component" value="Unassembled WGS sequence"/>
</dbReference>
<dbReference type="InterPro" id="IPR027417">
    <property type="entry name" value="P-loop_NTPase"/>
</dbReference>
<name>A0A8J3BWV1_9ACTN</name>
<accession>A0A8J3BWV1</accession>
<gene>
    <name evidence="1" type="ORF">GCM10012284_18920</name>
</gene>
<keyword evidence="2" id="KW-1185">Reference proteome</keyword>
<reference evidence="1" key="2">
    <citation type="submission" date="2020-09" db="EMBL/GenBank/DDBJ databases">
        <authorList>
            <person name="Sun Q."/>
            <person name="Zhou Y."/>
        </authorList>
    </citation>
    <scope>NUCLEOTIDE SEQUENCE</scope>
    <source>
        <strain evidence="1">CGMCC 4.7299</strain>
    </source>
</reference>
<evidence type="ECO:0000313" key="2">
    <source>
        <dbReference type="Proteomes" id="UP000656042"/>
    </source>
</evidence>
<reference evidence="1" key="1">
    <citation type="journal article" date="2014" name="Int. J. Syst. Evol. Microbiol.">
        <title>Complete genome sequence of Corynebacterium casei LMG S-19264T (=DSM 44701T), isolated from a smear-ripened cheese.</title>
        <authorList>
            <consortium name="US DOE Joint Genome Institute (JGI-PGF)"/>
            <person name="Walter F."/>
            <person name="Albersmeier A."/>
            <person name="Kalinowski J."/>
            <person name="Ruckert C."/>
        </authorList>
    </citation>
    <scope>NUCLEOTIDE SEQUENCE</scope>
    <source>
        <strain evidence="1">CGMCC 4.7299</strain>
    </source>
</reference>
<dbReference type="SUPFAM" id="SSF52540">
    <property type="entry name" value="P-loop containing nucleoside triphosphate hydrolases"/>
    <property type="match status" value="1"/>
</dbReference>
<evidence type="ECO:0000313" key="1">
    <source>
        <dbReference type="EMBL" id="GGK84801.1"/>
    </source>
</evidence>
<dbReference type="EMBL" id="BMMX01000005">
    <property type="protein sequence ID" value="GGK84801.1"/>
    <property type="molecule type" value="Genomic_DNA"/>
</dbReference>
<protein>
    <recommendedName>
        <fullName evidence="3">Uridine kinase</fullName>
    </recommendedName>
</protein>
<comment type="caution">
    <text evidence="1">The sequence shown here is derived from an EMBL/GenBank/DDBJ whole genome shotgun (WGS) entry which is preliminary data.</text>
</comment>
<dbReference type="RefSeq" id="WP_189078745.1">
    <property type="nucleotide sequence ID" value="NZ_BMMX01000005.1"/>
</dbReference>
<proteinExistence type="predicted"/>
<organism evidence="1 2">
    <name type="scientific">Mangrovihabitans endophyticus</name>
    <dbReference type="NCBI Taxonomy" id="1751298"/>
    <lineage>
        <taxon>Bacteria</taxon>
        <taxon>Bacillati</taxon>
        <taxon>Actinomycetota</taxon>
        <taxon>Actinomycetes</taxon>
        <taxon>Micromonosporales</taxon>
        <taxon>Micromonosporaceae</taxon>
        <taxon>Mangrovihabitans</taxon>
    </lineage>
</organism>